<feature type="domain" description="EGF-like" evidence="5">
    <location>
        <begin position="32"/>
        <end position="71"/>
    </location>
</feature>
<evidence type="ECO:0000256" key="3">
    <source>
        <dbReference type="ARBA" id="ARBA00023157"/>
    </source>
</evidence>
<dbReference type="EMBL" id="CALNXK010000085">
    <property type="protein sequence ID" value="CAH3148874.1"/>
    <property type="molecule type" value="Genomic_DNA"/>
</dbReference>
<dbReference type="InterPro" id="IPR026823">
    <property type="entry name" value="cEGF"/>
</dbReference>
<dbReference type="InterPro" id="IPR000152">
    <property type="entry name" value="EGF-type_Asp/Asn_hydroxyl_site"/>
</dbReference>
<proteinExistence type="predicted"/>
<dbReference type="CDD" id="cd00054">
    <property type="entry name" value="EGF_CA"/>
    <property type="match status" value="1"/>
</dbReference>
<accession>A0ABN8PQP4</accession>
<dbReference type="InterPro" id="IPR001881">
    <property type="entry name" value="EGF-like_Ca-bd_dom"/>
</dbReference>
<dbReference type="PROSITE" id="PS00010">
    <property type="entry name" value="ASX_HYDROXYL"/>
    <property type="match status" value="1"/>
</dbReference>
<reference evidence="6 7" key="1">
    <citation type="submission" date="2022-05" db="EMBL/GenBank/DDBJ databases">
        <authorList>
            <consortium name="Genoscope - CEA"/>
            <person name="William W."/>
        </authorList>
    </citation>
    <scope>NUCLEOTIDE SEQUENCE [LARGE SCALE GENOMIC DNA]</scope>
</reference>
<name>A0ABN8PQP4_9CNID</name>
<evidence type="ECO:0000256" key="2">
    <source>
        <dbReference type="ARBA" id="ARBA00022737"/>
    </source>
</evidence>
<gene>
    <name evidence="6" type="ORF">PLOB_00046855</name>
</gene>
<organism evidence="6 7">
    <name type="scientific">Porites lobata</name>
    <dbReference type="NCBI Taxonomy" id="104759"/>
    <lineage>
        <taxon>Eukaryota</taxon>
        <taxon>Metazoa</taxon>
        <taxon>Cnidaria</taxon>
        <taxon>Anthozoa</taxon>
        <taxon>Hexacorallia</taxon>
        <taxon>Scleractinia</taxon>
        <taxon>Fungiina</taxon>
        <taxon>Poritidae</taxon>
        <taxon>Porites</taxon>
    </lineage>
</organism>
<evidence type="ECO:0000313" key="6">
    <source>
        <dbReference type="EMBL" id="CAH3148874.1"/>
    </source>
</evidence>
<evidence type="ECO:0000313" key="7">
    <source>
        <dbReference type="Proteomes" id="UP001159405"/>
    </source>
</evidence>
<dbReference type="PROSITE" id="PS50026">
    <property type="entry name" value="EGF_3"/>
    <property type="match status" value="1"/>
</dbReference>
<feature type="disulfide bond" evidence="4">
    <location>
        <begin position="36"/>
        <end position="46"/>
    </location>
</feature>
<keyword evidence="7" id="KW-1185">Reference proteome</keyword>
<dbReference type="InterPro" id="IPR050751">
    <property type="entry name" value="ECM_structural_protein"/>
</dbReference>
<dbReference type="PANTHER" id="PTHR24034">
    <property type="entry name" value="EGF-LIKE DOMAIN-CONTAINING PROTEIN"/>
    <property type="match status" value="1"/>
</dbReference>
<keyword evidence="3 4" id="KW-1015">Disulfide bond</keyword>
<dbReference type="Gene3D" id="2.10.25.10">
    <property type="entry name" value="Laminin"/>
    <property type="match status" value="2"/>
</dbReference>
<comment type="caution">
    <text evidence="4">Lacks conserved residue(s) required for the propagation of feature annotation.</text>
</comment>
<keyword evidence="1 4" id="KW-0245">EGF-like domain</keyword>
<dbReference type="InterPro" id="IPR000742">
    <property type="entry name" value="EGF"/>
</dbReference>
<dbReference type="Pfam" id="PF12662">
    <property type="entry name" value="cEGF"/>
    <property type="match status" value="1"/>
</dbReference>
<dbReference type="InterPro" id="IPR009030">
    <property type="entry name" value="Growth_fac_rcpt_cys_sf"/>
</dbReference>
<comment type="caution">
    <text evidence="6">The sequence shown here is derived from an EMBL/GenBank/DDBJ whole genome shotgun (WGS) entry which is preliminary data.</text>
</comment>
<dbReference type="SUPFAM" id="SSF57184">
    <property type="entry name" value="Growth factor receptor domain"/>
    <property type="match status" value="1"/>
</dbReference>
<dbReference type="PROSITE" id="PS01186">
    <property type="entry name" value="EGF_2"/>
    <property type="match status" value="1"/>
</dbReference>
<evidence type="ECO:0000256" key="1">
    <source>
        <dbReference type="ARBA" id="ARBA00022536"/>
    </source>
</evidence>
<dbReference type="SMART" id="SM00181">
    <property type="entry name" value="EGF"/>
    <property type="match status" value="2"/>
</dbReference>
<sequence length="140" mass="15801">MLCQCFAEEILVSYIDLLVTNKSRLFAHPSNDIDECRSFHGCQEKCINTVGDYHCTCSKGYRLEENNKTCTDIDECATENLTGTNDTVKLAHCQQLCTNIPGSYLCSCRDGFYLSYDKKHCTVLQLLEEDDVSGTLSKFL</sequence>
<dbReference type="Proteomes" id="UP001159405">
    <property type="component" value="Unassembled WGS sequence"/>
</dbReference>
<evidence type="ECO:0000259" key="5">
    <source>
        <dbReference type="PROSITE" id="PS50026"/>
    </source>
</evidence>
<evidence type="ECO:0000256" key="4">
    <source>
        <dbReference type="PROSITE-ProRule" id="PRU00076"/>
    </source>
</evidence>
<dbReference type="SMART" id="SM00179">
    <property type="entry name" value="EGF_CA"/>
    <property type="match status" value="2"/>
</dbReference>
<protein>
    <recommendedName>
        <fullName evidence="5">EGF-like domain-containing protein</fullName>
    </recommendedName>
</protein>
<dbReference type="PANTHER" id="PTHR24034:SF200">
    <property type="entry name" value="EGF-LIKE AND EMI DOMAIN-CONTAINING PROTEIN 1"/>
    <property type="match status" value="1"/>
</dbReference>
<keyword evidence="2" id="KW-0677">Repeat</keyword>